<reference evidence="1 2" key="1">
    <citation type="journal article" date="2014" name="Nat. Genet.">
        <title>Genome sequence of the hot pepper provides insights into the evolution of pungency in Capsicum species.</title>
        <authorList>
            <person name="Kim S."/>
            <person name="Park M."/>
            <person name="Yeom S.I."/>
            <person name="Kim Y.M."/>
            <person name="Lee J.M."/>
            <person name="Lee H.A."/>
            <person name="Seo E."/>
            <person name="Choi J."/>
            <person name="Cheong K."/>
            <person name="Kim K.T."/>
            <person name="Jung K."/>
            <person name="Lee G.W."/>
            <person name="Oh S.K."/>
            <person name="Bae C."/>
            <person name="Kim S.B."/>
            <person name="Lee H.Y."/>
            <person name="Kim S.Y."/>
            <person name="Kim M.S."/>
            <person name="Kang B.C."/>
            <person name="Jo Y.D."/>
            <person name="Yang H.B."/>
            <person name="Jeong H.J."/>
            <person name="Kang W.H."/>
            <person name="Kwon J.K."/>
            <person name="Shin C."/>
            <person name="Lim J.Y."/>
            <person name="Park J.H."/>
            <person name="Huh J.H."/>
            <person name="Kim J.S."/>
            <person name="Kim B.D."/>
            <person name="Cohen O."/>
            <person name="Paran I."/>
            <person name="Suh M.C."/>
            <person name="Lee S.B."/>
            <person name="Kim Y.K."/>
            <person name="Shin Y."/>
            <person name="Noh S.J."/>
            <person name="Park J."/>
            <person name="Seo Y.S."/>
            <person name="Kwon S.Y."/>
            <person name="Kim H.A."/>
            <person name="Park J.M."/>
            <person name="Kim H.J."/>
            <person name="Choi S.B."/>
            <person name="Bosland P.W."/>
            <person name="Reeves G."/>
            <person name="Jo S.H."/>
            <person name="Lee B.W."/>
            <person name="Cho H.T."/>
            <person name="Choi H.S."/>
            <person name="Lee M.S."/>
            <person name="Yu Y."/>
            <person name="Do Choi Y."/>
            <person name="Park B.S."/>
            <person name="van Deynze A."/>
            <person name="Ashrafi H."/>
            <person name="Hill T."/>
            <person name="Kim W.T."/>
            <person name="Pai H.S."/>
            <person name="Ahn H.K."/>
            <person name="Yeam I."/>
            <person name="Giovannoni J.J."/>
            <person name="Rose J.K."/>
            <person name="Sorensen I."/>
            <person name="Lee S.J."/>
            <person name="Kim R.W."/>
            <person name="Choi I.Y."/>
            <person name="Choi B.S."/>
            <person name="Lim J.S."/>
            <person name="Lee Y.H."/>
            <person name="Choi D."/>
        </authorList>
    </citation>
    <scope>NUCLEOTIDE SEQUENCE [LARGE SCALE GENOMIC DNA]</scope>
    <source>
        <strain evidence="2">cv. CM334</strain>
    </source>
</reference>
<sequence length="113" mass="12815">MKARRRRRKEDEAFVKESTSLASTDSNVIIGKLVLFSKTLPSKYEDWEAGTKALLDKESLIGGGTIRSVYRTSFEGHPSNHYRLRQYQLLPIGHNLKCMAQSEDANIALENTE</sequence>
<dbReference type="EMBL" id="AYRZ02000008">
    <property type="protein sequence ID" value="PHT74509.1"/>
    <property type="molecule type" value="Genomic_DNA"/>
</dbReference>
<dbReference type="OMA" id="KCMAQSE"/>
<dbReference type="Gramene" id="PHT74509">
    <property type="protein sequence ID" value="PHT74509"/>
    <property type="gene ID" value="T459_21786"/>
</dbReference>
<evidence type="ECO:0000313" key="2">
    <source>
        <dbReference type="Proteomes" id="UP000222542"/>
    </source>
</evidence>
<dbReference type="AlphaFoldDB" id="A0A2G2YXP3"/>
<gene>
    <name evidence="1" type="ORF">T459_21786</name>
</gene>
<evidence type="ECO:0000313" key="1">
    <source>
        <dbReference type="EMBL" id="PHT74509.1"/>
    </source>
</evidence>
<dbReference type="Proteomes" id="UP000222542">
    <property type="component" value="Unassembled WGS sequence"/>
</dbReference>
<comment type="caution">
    <text evidence="1">The sequence shown here is derived from an EMBL/GenBank/DDBJ whole genome shotgun (WGS) entry which is preliminary data.</text>
</comment>
<dbReference type="STRING" id="4072.A0A2G2YXP3"/>
<reference evidence="1 2" key="2">
    <citation type="journal article" date="2017" name="Genome Biol.">
        <title>New reference genome sequences of hot pepper reveal the massive evolution of plant disease-resistance genes by retroduplication.</title>
        <authorList>
            <person name="Kim S."/>
            <person name="Park J."/>
            <person name="Yeom S.I."/>
            <person name="Kim Y.M."/>
            <person name="Seo E."/>
            <person name="Kim K.T."/>
            <person name="Kim M.S."/>
            <person name="Lee J.M."/>
            <person name="Cheong K."/>
            <person name="Shin H.S."/>
            <person name="Kim S.B."/>
            <person name="Han K."/>
            <person name="Lee J."/>
            <person name="Park M."/>
            <person name="Lee H.A."/>
            <person name="Lee H.Y."/>
            <person name="Lee Y."/>
            <person name="Oh S."/>
            <person name="Lee J.H."/>
            <person name="Choi E."/>
            <person name="Choi E."/>
            <person name="Lee S.E."/>
            <person name="Jeon J."/>
            <person name="Kim H."/>
            <person name="Choi G."/>
            <person name="Song H."/>
            <person name="Lee J."/>
            <person name="Lee S.C."/>
            <person name="Kwon J.K."/>
            <person name="Lee H.Y."/>
            <person name="Koo N."/>
            <person name="Hong Y."/>
            <person name="Kim R.W."/>
            <person name="Kang W.H."/>
            <person name="Huh J.H."/>
            <person name="Kang B.C."/>
            <person name="Yang T.J."/>
            <person name="Lee Y.H."/>
            <person name="Bennetzen J.L."/>
            <person name="Choi D."/>
        </authorList>
    </citation>
    <scope>NUCLEOTIDE SEQUENCE [LARGE SCALE GENOMIC DNA]</scope>
    <source>
        <strain evidence="2">cv. CM334</strain>
    </source>
</reference>
<proteinExistence type="predicted"/>
<name>A0A2G2YXP3_CAPAN</name>
<organism evidence="1 2">
    <name type="scientific">Capsicum annuum</name>
    <name type="common">Capsicum pepper</name>
    <dbReference type="NCBI Taxonomy" id="4072"/>
    <lineage>
        <taxon>Eukaryota</taxon>
        <taxon>Viridiplantae</taxon>
        <taxon>Streptophyta</taxon>
        <taxon>Embryophyta</taxon>
        <taxon>Tracheophyta</taxon>
        <taxon>Spermatophyta</taxon>
        <taxon>Magnoliopsida</taxon>
        <taxon>eudicotyledons</taxon>
        <taxon>Gunneridae</taxon>
        <taxon>Pentapetalae</taxon>
        <taxon>asterids</taxon>
        <taxon>lamiids</taxon>
        <taxon>Solanales</taxon>
        <taxon>Solanaceae</taxon>
        <taxon>Solanoideae</taxon>
        <taxon>Capsiceae</taxon>
        <taxon>Capsicum</taxon>
    </lineage>
</organism>
<protein>
    <submittedName>
        <fullName evidence="1">Uncharacterized protein</fullName>
    </submittedName>
</protein>
<keyword evidence="2" id="KW-1185">Reference proteome</keyword>
<accession>A0A2G2YXP3</accession>